<dbReference type="AlphaFoldDB" id="A0A4Q7NJY5"/>
<dbReference type="Pfam" id="PF12680">
    <property type="entry name" value="SnoaL_2"/>
    <property type="match status" value="1"/>
</dbReference>
<protein>
    <submittedName>
        <fullName evidence="2">Ketosteroid isomerase-like protein</fullName>
    </submittedName>
</protein>
<accession>A0A4Q7NJY5</accession>
<sequence>MQRLELLRRIYAKDRDALYGNLHMDFVCHTPGSSQIAGSFRGAEGMRWHVQQMQELTGQTFRPRHEDVFMLAGDWATVPVRLAAFRQGKTLDMRAFGIWRFADGLLAEHWEMPVDLAVFDEFWR</sequence>
<evidence type="ECO:0000313" key="2">
    <source>
        <dbReference type="EMBL" id="RZS85299.1"/>
    </source>
</evidence>
<evidence type="ECO:0000259" key="1">
    <source>
        <dbReference type="Pfam" id="PF12680"/>
    </source>
</evidence>
<dbReference type="Gene3D" id="3.10.450.50">
    <property type="match status" value="1"/>
</dbReference>
<reference evidence="2 3" key="1">
    <citation type="submission" date="2019-02" db="EMBL/GenBank/DDBJ databases">
        <title>Genomic Encyclopedia of Type Strains, Phase IV (KMG-IV): sequencing the most valuable type-strain genomes for metagenomic binning, comparative biology and taxonomic classification.</title>
        <authorList>
            <person name="Goeker M."/>
        </authorList>
    </citation>
    <scope>NUCLEOTIDE SEQUENCE [LARGE SCALE GENOMIC DNA]</scope>
    <source>
        <strain evidence="2 3">K24</strain>
    </source>
</reference>
<keyword evidence="2" id="KW-0413">Isomerase</keyword>
<dbReference type="InterPro" id="IPR032710">
    <property type="entry name" value="NTF2-like_dom_sf"/>
</dbReference>
<proteinExistence type="predicted"/>
<gene>
    <name evidence="2" type="ORF">EV675_1322</name>
</gene>
<dbReference type="RefSeq" id="WP_130356528.1">
    <property type="nucleotide sequence ID" value="NZ_SGXC01000001.1"/>
</dbReference>
<keyword evidence="3" id="KW-1185">Reference proteome</keyword>
<organism evidence="2 3">
    <name type="scientific">Pigmentiphaga kullae</name>
    <dbReference type="NCBI Taxonomy" id="151784"/>
    <lineage>
        <taxon>Bacteria</taxon>
        <taxon>Pseudomonadati</taxon>
        <taxon>Pseudomonadota</taxon>
        <taxon>Betaproteobacteria</taxon>
        <taxon>Burkholderiales</taxon>
        <taxon>Alcaligenaceae</taxon>
        <taxon>Pigmentiphaga</taxon>
    </lineage>
</organism>
<dbReference type="Proteomes" id="UP000292445">
    <property type="component" value="Unassembled WGS sequence"/>
</dbReference>
<name>A0A4Q7NJY5_9BURK</name>
<dbReference type="InterPro" id="IPR037401">
    <property type="entry name" value="SnoaL-like"/>
</dbReference>
<evidence type="ECO:0000313" key="3">
    <source>
        <dbReference type="Proteomes" id="UP000292445"/>
    </source>
</evidence>
<dbReference type="EMBL" id="SGXC01000001">
    <property type="protein sequence ID" value="RZS85299.1"/>
    <property type="molecule type" value="Genomic_DNA"/>
</dbReference>
<comment type="caution">
    <text evidence="2">The sequence shown here is derived from an EMBL/GenBank/DDBJ whole genome shotgun (WGS) entry which is preliminary data.</text>
</comment>
<dbReference type="GO" id="GO:0016853">
    <property type="term" value="F:isomerase activity"/>
    <property type="evidence" value="ECO:0007669"/>
    <property type="project" value="UniProtKB-KW"/>
</dbReference>
<feature type="domain" description="SnoaL-like" evidence="1">
    <location>
        <begin position="8"/>
        <end position="109"/>
    </location>
</feature>
<dbReference type="SUPFAM" id="SSF54427">
    <property type="entry name" value="NTF2-like"/>
    <property type="match status" value="1"/>
</dbReference>
<dbReference type="OrthoDB" id="7707694at2"/>